<accession>A0A840XZH0</accession>
<dbReference type="RefSeq" id="WP_184512567.1">
    <property type="nucleotide sequence ID" value="NZ_JACIJD010000001.1"/>
</dbReference>
<comment type="caution">
    <text evidence="3">The sequence shown here is derived from an EMBL/GenBank/DDBJ whole genome shotgun (WGS) entry which is preliminary data.</text>
</comment>
<dbReference type="Proteomes" id="UP000580654">
    <property type="component" value="Unassembled WGS sequence"/>
</dbReference>
<evidence type="ECO:0000256" key="1">
    <source>
        <dbReference type="SAM" id="SignalP"/>
    </source>
</evidence>
<evidence type="ECO:0000313" key="4">
    <source>
        <dbReference type="Proteomes" id="UP000580654"/>
    </source>
</evidence>
<feature type="domain" description="Aerobactin siderophore biosynthesis IucA/IucC-like C-terminal" evidence="2">
    <location>
        <begin position="10"/>
        <end position="124"/>
    </location>
</feature>
<reference evidence="3 4" key="1">
    <citation type="submission" date="2020-08" db="EMBL/GenBank/DDBJ databases">
        <title>Genomic Encyclopedia of Type Strains, Phase IV (KMG-IV): sequencing the most valuable type-strain genomes for metagenomic binning, comparative biology and taxonomic classification.</title>
        <authorList>
            <person name="Goeker M."/>
        </authorList>
    </citation>
    <scope>NUCLEOTIDE SEQUENCE [LARGE SCALE GENOMIC DNA]</scope>
    <source>
        <strain evidence="3 4">DSM 25622</strain>
    </source>
</reference>
<keyword evidence="1" id="KW-0732">Signal</keyword>
<sequence>MDRKAGAAFFLSHLALALLHPVAAMAALHGVVPLLHGNGAALRAEFHDWQHAGRSGRAVRLHLLVDPGCRTTAPEGEEALRLAIHDLAIALLSPVIPALHRASGLSAGALWRIVADMACLAFLRVGEVLGEDEAQRGRAIGVTRRPGSPLNNGRSGFLHVALHAPETARLIAERWFLQRGGCCRYYTFSDGQKCPTCVLRPEAEQRAILAEHLAALHAPG</sequence>
<gene>
    <name evidence="3" type="ORF">FHS87_000010</name>
</gene>
<evidence type="ECO:0000313" key="3">
    <source>
        <dbReference type="EMBL" id="MBB5691999.1"/>
    </source>
</evidence>
<keyword evidence="4" id="KW-1185">Reference proteome</keyword>
<name>A0A840XZH0_9PROT</name>
<dbReference type="EMBL" id="JACIJD010000001">
    <property type="protein sequence ID" value="MBB5691999.1"/>
    <property type="molecule type" value="Genomic_DNA"/>
</dbReference>
<feature type="signal peptide" evidence="1">
    <location>
        <begin position="1"/>
        <end position="26"/>
    </location>
</feature>
<protein>
    <submittedName>
        <fullName evidence="3">Ferric iron reductase protein FhuF</fullName>
    </submittedName>
</protein>
<proteinExistence type="predicted"/>
<dbReference type="GO" id="GO:0003824">
    <property type="term" value="F:catalytic activity"/>
    <property type="evidence" value="ECO:0007669"/>
    <property type="project" value="UniProtKB-ARBA"/>
</dbReference>
<dbReference type="InterPro" id="IPR022770">
    <property type="entry name" value="IucA/IucC-like_C"/>
</dbReference>
<evidence type="ECO:0000259" key="2">
    <source>
        <dbReference type="Pfam" id="PF06276"/>
    </source>
</evidence>
<feature type="chain" id="PRO_5032434038" evidence="1">
    <location>
        <begin position="27"/>
        <end position="220"/>
    </location>
</feature>
<organism evidence="3 4">
    <name type="scientific">Muricoccus pecuniae</name>
    <dbReference type="NCBI Taxonomy" id="693023"/>
    <lineage>
        <taxon>Bacteria</taxon>
        <taxon>Pseudomonadati</taxon>
        <taxon>Pseudomonadota</taxon>
        <taxon>Alphaproteobacteria</taxon>
        <taxon>Acetobacterales</taxon>
        <taxon>Roseomonadaceae</taxon>
        <taxon>Muricoccus</taxon>
    </lineage>
</organism>
<dbReference type="AlphaFoldDB" id="A0A840XZH0"/>
<dbReference type="Pfam" id="PF06276">
    <property type="entry name" value="FhuF"/>
    <property type="match status" value="1"/>
</dbReference>